<feature type="domain" description="Glycosyltransferase family 28 N-terminal" evidence="1">
    <location>
        <begin position="4"/>
        <end position="50"/>
    </location>
</feature>
<dbReference type="Proteomes" id="UP001432128">
    <property type="component" value="Chromosome"/>
</dbReference>
<dbReference type="GO" id="GO:0033072">
    <property type="term" value="P:vancomycin biosynthetic process"/>
    <property type="evidence" value="ECO:0007669"/>
    <property type="project" value="UniProtKB-ARBA"/>
</dbReference>
<dbReference type="GO" id="GO:0005975">
    <property type="term" value="P:carbohydrate metabolic process"/>
    <property type="evidence" value="ECO:0007669"/>
    <property type="project" value="InterPro"/>
</dbReference>
<keyword evidence="3" id="KW-0808">Transferase</keyword>
<reference evidence="3 4" key="1">
    <citation type="submission" date="2022-10" db="EMBL/GenBank/DDBJ databases">
        <title>The complete genomes of actinobacterial strains from the NBC collection.</title>
        <authorList>
            <person name="Joergensen T.S."/>
            <person name="Alvarez Arevalo M."/>
            <person name="Sterndorff E.B."/>
            <person name="Faurdal D."/>
            <person name="Vuksanovic O."/>
            <person name="Mourched A.-S."/>
            <person name="Charusanti P."/>
            <person name="Shaw S."/>
            <person name="Blin K."/>
            <person name="Weber T."/>
        </authorList>
    </citation>
    <scope>NUCLEOTIDE SEQUENCE [LARGE SCALE GENOMIC DNA]</scope>
    <source>
        <strain evidence="3 4">NBC_00319</strain>
    </source>
</reference>
<organism evidence="3 4">
    <name type="scientific">Williamsia herbipolensis</name>
    <dbReference type="NCBI Taxonomy" id="1603258"/>
    <lineage>
        <taxon>Bacteria</taxon>
        <taxon>Bacillati</taxon>
        <taxon>Actinomycetota</taxon>
        <taxon>Actinomycetes</taxon>
        <taxon>Mycobacteriales</taxon>
        <taxon>Nocardiaceae</taxon>
        <taxon>Williamsia</taxon>
    </lineage>
</organism>
<dbReference type="Gene3D" id="3.40.50.2000">
    <property type="entry name" value="Glycogen Phosphorylase B"/>
    <property type="match status" value="2"/>
</dbReference>
<dbReference type="SUPFAM" id="SSF53756">
    <property type="entry name" value="UDP-Glycosyltransferase/glycogen phosphorylase"/>
    <property type="match status" value="1"/>
</dbReference>
<sequence>MRVAFALNGSRGDVQPGLAVAKALTERGHDVAVGVPENLLDFAGEHGVDATVFAPDTADLLASPLVQRDLKSRNPRTRSRALREVTGFGATAMDERFLEISDGADLVVTGLMGQERAATIAEYRGARYVPLHYCPIRPSRSVPVPLGPLAHLAAVPRLSVAVWRGVELAYWHLSAKSSDAALRKRLGMAPASGPLADRLADAETPEIQAYEPGLFPRLADEWGAHRPMTGFLTTAPDSADTGADDAATSAWIDAGPAPVYVGFGSMPLTDAAATVGAVVEALRDRGRRVLVGAGPNLAALTEPGSTEPGSIDGSPDVRVVGSADHASVLPRCAAAVHHGGAGTTGASLRAGLPTLVAAFSADQPMWGRAIVDSRLGATCPVGRLTDPAVLASALSAILDDDVANRCSVFAGAMIDPETAANAAVETMESAL</sequence>
<evidence type="ECO:0000313" key="4">
    <source>
        <dbReference type="Proteomes" id="UP001432128"/>
    </source>
</evidence>
<dbReference type="InterPro" id="IPR050426">
    <property type="entry name" value="Glycosyltransferase_28"/>
</dbReference>
<keyword evidence="4" id="KW-1185">Reference proteome</keyword>
<dbReference type="Pfam" id="PF06722">
    <property type="entry name" value="EryCIII-like_C"/>
    <property type="match status" value="1"/>
</dbReference>
<name>A0AAU4K927_9NOCA</name>
<dbReference type="RefSeq" id="WP_328859318.1">
    <property type="nucleotide sequence ID" value="NZ_CP108021.1"/>
</dbReference>
<evidence type="ECO:0000313" key="3">
    <source>
        <dbReference type="EMBL" id="WUM22497.1"/>
    </source>
</evidence>
<dbReference type="PANTHER" id="PTHR48050:SF13">
    <property type="entry name" value="STEROL 3-BETA-GLUCOSYLTRANSFERASE UGT80A2"/>
    <property type="match status" value="1"/>
</dbReference>
<evidence type="ECO:0000259" key="2">
    <source>
        <dbReference type="Pfam" id="PF06722"/>
    </source>
</evidence>
<dbReference type="InterPro" id="IPR002213">
    <property type="entry name" value="UDP_glucos_trans"/>
</dbReference>
<dbReference type="KEGG" id="whr:OG579_21480"/>
<feature type="domain" description="Erythromycin biosynthesis protein CIII-like C-terminal" evidence="2">
    <location>
        <begin position="315"/>
        <end position="404"/>
    </location>
</feature>
<accession>A0AAU4K927</accession>
<dbReference type="EMBL" id="CP108021">
    <property type="protein sequence ID" value="WUM22497.1"/>
    <property type="molecule type" value="Genomic_DNA"/>
</dbReference>
<dbReference type="CDD" id="cd03784">
    <property type="entry name" value="GT1_Gtf-like"/>
    <property type="match status" value="1"/>
</dbReference>
<keyword evidence="3" id="KW-0328">Glycosyltransferase</keyword>
<dbReference type="GO" id="GO:0008194">
    <property type="term" value="F:UDP-glycosyltransferase activity"/>
    <property type="evidence" value="ECO:0007669"/>
    <property type="project" value="InterPro"/>
</dbReference>
<dbReference type="EC" id="2.4.-.-" evidence="3"/>
<dbReference type="GO" id="GO:0016758">
    <property type="term" value="F:hexosyltransferase activity"/>
    <property type="evidence" value="ECO:0007669"/>
    <property type="project" value="InterPro"/>
</dbReference>
<dbReference type="Pfam" id="PF03033">
    <property type="entry name" value="Glyco_transf_28"/>
    <property type="match status" value="1"/>
</dbReference>
<gene>
    <name evidence="3" type="ORF">OG579_21480</name>
</gene>
<evidence type="ECO:0000259" key="1">
    <source>
        <dbReference type="Pfam" id="PF03033"/>
    </source>
</evidence>
<protein>
    <submittedName>
        <fullName evidence="3">Glycosyltransferase</fullName>
        <ecNumber evidence="3">2.4.-.-</ecNumber>
    </submittedName>
</protein>
<dbReference type="FunFam" id="3.40.50.2000:FF:000009">
    <property type="entry name" value="Sterol 3-beta-glucosyltransferase UGT80A2"/>
    <property type="match status" value="1"/>
</dbReference>
<dbReference type="InterPro" id="IPR004276">
    <property type="entry name" value="GlycoTrans_28_N"/>
</dbReference>
<dbReference type="AlphaFoldDB" id="A0AAU4K927"/>
<dbReference type="PANTHER" id="PTHR48050">
    <property type="entry name" value="STEROL 3-BETA-GLUCOSYLTRANSFERASE"/>
    <property type="match status" value="1"/>
</dbReference>
<dbReference type="InterPro" id="IPR010610">
    <property type="entry name" value="EryCIII-like_C"/>
</dbReference>
<proteinExistence type="predicted"/>